<evidence type="ECO:0000313" key="2">
    <source>
        <dbReference type="Proteomes" id="UP001210538"/>
    </source>
</evidence>
<organism evidence="1 2">
    <name type="scientific">Enterobacter ludwigii</name>
    <dbReference type="NCBI Taxonomy" id="299767"/>
    <lineage>
        <taxon>Bacteria</taxon>
        <taxon>Pseudomonadati</taxon>
        <taxon>Pseudomonadota</taxon>
        <taxon>Gammaproteobacteria</taxon>
        <taxon>Enterobacterales</taxon>
        <taxon>Enterobacteriaceae</taxon>
        <taxon>Enterobacter</taxon>
        <taxon>Enterobacter cloacae complex</taxon>
    </lineage>
</organism>
<gene>
    <name evidence="1" type="ORF">PHA72_19250</name>
</gene>
<protein>
    <submittedName>
        <fullName evidence="1">Uncharacterized protein</fullName>
    </submittedName>
</protein>
<sequence length="43" mass="4847">MGDLFPEFQTYKLSDSEFVGPRYIAVKKGSKLIFSMPEESGSE</sequence>
<dbReference type="AlphaFoldDB" id="A0AAX3L816"/>
<dbReference type="EMBL" id="CP116347">
    <property type="protein sequence ID" value="WCE12183.1"/>
    <property type="molecule type" value="Genomic_DNA"/>
</dbReference>
<evidence type="ECO:0000313" key="1">
    <source>
        <dbReference type="EMBL" id="WCE12183.1"/>
    </source>
</evidence>
<dbReference type="RefSeq" id="WP_271661414.1">
    <property type="nucleotide sequence ID" value="NZ_CP116347.1"/>
</dbReference>
<dbReference type="Proteomes" id="UP001210538">
    <property type="component" value="Chromosome"/>
</dbReference>
<proteinExistence type="predicted"/>
<name>A0AAX3L816_9ENTR</name>
<accession>A0AAX3L816</accession>
<keyword evidence="2" id="KW-1185">Reference proteome</keyword>
<reference evidence="1 2" key="1">
    <citation type="submission" date="2023-01" db="EMBL/GenBank/DDBJ databases">
        <title>Genome sequence resource and annotation of Enterobacter ludwigii, an economically important pathogen of seedling wilt with strawberry.</title>
        <authorList>
            <person name="Xie Y."/>
        </authorList>
    </citation>
    <scope>NUCLEOTIDE SEQUENCE [LARGE SCALE GENOMIC DNA]</scope>
    <source>
        <strain evidence="1 2">CM-TZ4</strain>
    </source>
</reference>